<feature type="region of interest" description="Disordered" evidence="1">
    <location>
        <begin position="100"/>
        <end position="139"/>
    </location>
</feature>
<evidence type="ECO:0000256" key="1">
    <source>
        <dbReference type="SAM" id="MobiDB-lite"/>
    </source>
</evidence>
<feature type="non-terminal residue" evidence="3">
    <location>
        <position position="1"/>
    </location>
</feature>
<proteinExistence type="predicted"/>
<evidence type="ECO:0000313" key="3">
    <source>
        <dbReference type="EMBL" id="KAJ1903578.1"/>
    </source>
</evidence>
<protein>
    <recommendedName>
        <fullName evidence="2">Rrn7/TAF1B N-terminal cyclin domain-containing protein</fullName>
    </recommendedName>
</protein>
<keyword evidence="4" id="KW-1185">Reference proteome</keyword>
<dbReference type="InterPro" id="IPR036915">
    <property type="entry name" value="Cyclin-like_sf"/>
</dbReference>
<feature type="domain" description="Rrn7/TAF1B N-terminal cyclin" evidence="2">
    <location>
        <begin position="231"/>
        <end position="273"/>
    </location>
</feature>
<reference evidence="3" key="1">
    <citation type="submission" date="2022-07" db="EMBL/GenBank/DDBJ databases">
        <title>Phylogenomic reconstructions and comparative analyses of Kickxellomycotina fungi.</title>
        <authorList>
            <person name="Reynolds N.K."/>
            <person name="Stajich J.E."/>
            <person name="Barry K."/>
            <person name="Grigoriev I.V."/>
            <person name="Crous P."/>
            <person name="Smith M.E."/>
        </authorList>
    </citation>
    <scope>NUCLEOTIDE SEQUENCE</scope>
    <source>
        <strain evidence="3">RSA 861</strain>
    </source>
</reference>
<organism evidence="3 4">
    <name type="scientific">Tieghemiomyces parasiticus</name>
    <dbReference type="NCBI Taxonomy" id="78921"/>
    <lineage>
        <taxon>Eukaryota</taxon>
        <taxon>Fungi</taxon>
        <taxon>Fungi incertae sedis</taxon>
        <taxon>Zoopagomycota</taxon>
        <taxon>Kickxellomycotina</taxon>
        <taxon>Dimargaritomycetes</taxon>
        <taxon>Dimargaritales</taxon>
        <taxon>Dimargaritaceae</taxon>
        <taxon>Tieghemiomyces</taxon>
    </lineage>
</organism>
<evidence type="ECO:0000259" key="2">
    <source>
        <dbReference type="Pfam" id="PF20644"/>
    </source>
</evidence>
<sequence length="292" mass="32095">VPSRAASDYSAYETGSNTGEDDDQSDSDSAVGSPARDALSRMPTLAAIDAAVARLAVQPLSDLGGKTAADLDETAVIHRDDSRAASSADESTFSTDNFTASVYSSDHDTDDVASRISDRRSDAGRPADNDDEDDRSTGARKRARAYRFADWYNNPSWRFLVNHQAVGTQATTNIGDDRNGETSASAAHVPRDNFPRLSGQVKLTWKTRAVKDTARVKMEDFRRSVAHYRPVPTVPAILYLACLWLRIPVLLQDIWHWTSIDVLPLQRPATVLPLKLVRQIPGHFQQQGLVMT</sequence>
<gene>
    <name evidence="3" type="ORF">IWQ60_012564</name>
</gene>
<evidence type="ECO:0000313" key="4">
    <source>
        <dbReference type="Proteomes" id="UP001150569"/>
    </source>
</evidence>
<comment type="caution">
    <text evidence="3">The sequence shown here is derived from an EMBL/GenBank/DDBJ whole genome shotgun (WGS) entry which is preliminary data.</text>
</comment>
<dbReference type="OrthoDB" id="2150404at2759"/>
<dbReference type="InterPro" id="IPR048540">
    <property type="entry name" value="Rrn7_cyclin_N"/>
</dbReference>
<dbReference type="SUPFAM" id="SSF47954">
    <property type="entry name" value="Cyclin-like"/>
    <property type="match status" value="1"/>
</dbReference>
<dbReference type="AlphaFoldDB" id="A0A9W7ZKU0"/>
<feature type="region of interest" description="Disordered" evidence="1">
    <location>
        <begin position="1"/>
        <end position="38"/>
    </location>
</feature>
<name>A0A9W7ZKU0_9FUNG</name>
<accession>A0A9W7ZKU0</accession>
<dbReference type="EMBL" id="JANBPT010002142">
    <property type="protein sequence ID" value="KAJ1903578.1"/>
    <property type="molecule type" value="Genomic_DNA"/>
</dbReference>
<dbReference type="Pfam" id="PF20644">
    <property type="entry name" value="Rrn7_cyclin_N"/>
    <property type="match status" value="1"/>
</dbReference>
<feature type="non-terminal residue" evidence="3">
    <location>
        <position position="292"/>
    </location>
</feature>
<dbReference type="Proteomes" id="UP001150569">
    <property type="component" value="Unassembled WGS sequence"/>
</dbReference>
<feature type="region of interest" description="Disordered" evidence="1">
    <location>
        <begin position="171"/>
        <end position="190"/>
    </location>
</feature>
<feature type="compositionally biased region" description="Basic and acidic residues" evidence="1">
    <location>
        <begin position="105"/>
        <end position="128"/>
    </location>
</feature>